<dbReference type="PANTHER" id="PTHR43311">
    <property type="entry name" value="GLUTAMATE--TRNA LIGASE"/>
    <property type="match status" value="1"/>
</dbReference>
<evidence type="ECO:0000256" key="11">
    <source>
        <dbReference type="HAMAP-Rule" id="MF_00022"/>
    </source>
</evidence>
<dbReference type="InterPro" id="IPR000924">
    <property type="entry name" value="Glu/Gln-tRNA-synth"/>
</dbReference>
<accession>F9UK00</accession>
<dbReference type="GO" id="GO:0000049">
    <property type="term" value="F:tRNA binding"/>
    <property type="evidence" value="ECO:0007669"/>
    <property type="project" value="InterPro"/>
</dbReference>
<dbReference type="GO" id="GO:0005524">
    <property type="term" value="F:ATP binding"/>
    <property type="evidence" value="ECO:0007669"/>
    <property type="project" value="UniProtKB-UniRule"/>
</dbReference>
<dbReference type="EC" id="6.1.1.17" evidence="11"/>
<feature type="domain" description="Aminoacyl-tRNA synthetase class I anticodon-binding" evidence="13">
    <location>
        <begin position="339"/>
        <end position="460"/>
    </location>
</feature>
<keyword evidence="6 11" id="KW-0547">Nucleotide-binding</keyword>
<dbReference type="Gene3D" id="1.10.10.350">
    <property type="match status" value="1"/>
</dbReference>
<dbReference type="InterPro" id="IPR045462">
    <property type="entry name" value="aa-tRNA-synth_I_cd-bd"/>
</dbReference>
<dbReference type="GO" id="GO:0004818">
    <property type="term" value="F:glutamate-tRNA ligase activity"/>
    <property type="evidence" value="ECO:0007669"/>
    <property type="project" value="UniProtKB-UniRule"/>
</dbReference>
<dbReference type="STRING" id="1037410.MCSF7_01034"/>
<dbReference type="eggNOG" id="COG0008">
    <property type="taxonomic scope" value="Bacteria"/>
</dbReference>
<dbReference type="InterPro" id="IPR020751">
    <property type="entry name" value="aa-tRNA-synth_I_codon-bd_sub2"/>
</dbReference>
<dbReference type="InterPro" id="IPR008925">
    <property type="entry name" value="aa_tRNA-synth_I_cd-bd_sf"/>
</dbReference>
<comment type="subunit">
    <text evidence="3 11">Monomer.</text>
</comment>
<dbReference type="InterPro" id="IPR004527">
    <property type="entry name" value="Glu-tRNA-ligase_bac/mito"/>
</dbReference>
<feature type="short sequence motif" description="'HIGH' region" evidence="11">
    <location>
        <begin position="10"/>
        <end position="20"/>
    </location>
</feature>
<feature type="domain" description="Glutamyl/glutaminyl-tRNA synthetase class Ib catalytic" evidence="12">
    <location>
        <begin position="3"/>
        <end position="323"/>
    </location>
</feature>
<dbReference type="SUPFAM" id="SSF48163">
    <property type="entry name" value="An anticodon-binding domain of class I aminoacyl-tRNA synthetases"/>
    <property type="match status" value="1"/>
</dbReference>
<evidence type="ECO:0000313" key="15">
    <source>
        <dbReference type="Proteomes" id="UP000004978"/>
    </source>
</evidence>
<feature type="binding site" evidence="11">
    <location>
        <position position="255"/>
    </location>
    <ligand>
        <name>ATP</name>
        <dbReference type="ChEBI" id="CHEBI:30616"/>
    </ligand>
</feature>
<protein>
    <recommendedName>
        <fullName evidence="11">Glutamate--tRNA ligase</fullName>
        <ecNumber evidence="11">6.1.1.17</ecNumber>
    </recommendedName>
    <alternativeName>
        <fullName evidence="11">Glutamyl-tRNA synthetase</fullName>
        <shortName evidence="11">GluRS</shortName>
    </alternativeName>
</protein>
<evidence type="ECO:0000313" key="14">
    <source>
        <dbReference type="EMBL" id="EGV00346.1"/>
    </source>
</evidence>
<dbReference type="CDD" id="cd00808">
    <property type="entry name" value="GluRS_core"/>
    <property type="match status" value="1"/>
</dbReference>
<evidence type="ECO:0000256" key="8">
    <source>
        <dbReference type="ARBA" id="ARBA00022917"/>
    </source>
</evidence>
<evidence type="ECO:0000256" key="1">
    <source>
        <dbReference type="ARBA" id="ARBA00004496"/>
    </source>
</evidence>
<evidence type="ECO:0000256" key="7">
    <source>
        <dbReference type="ARBA" id="ARBA00022840"/>
    </source>
</evidence>
<keyword evidence="4 11" id="KW-0963">Cytoplasm</keyword>
<dbReference type="InterPro" id="IPR049940">
    <property type="entry name" value="GluQ/Sye"/>
</dbReference>
<comment type="catalytic activity">
    <reaction evidence="10 11">
        <text>tRNA(Glu) + L-glutamate + ATP = L-glutamyl-tRNA(Glu) + AMP + diphosphate</text>
        <dbReference type="Rhea" id="RHEA:23540"/>
        <dbReference type="Rhea" id="RHEA-COMP:9663"/>
        <dbReference type="Rhea" id="RHEA-COMP:9680"/>
        <dbReference type="ChEBI" id="CHEBI:29985"/>
        <dbReference type="ChEBI" id="CHEBI:30616"/>
        <dbReference type="ChEBI" id="CHEBI:33019"/>
        <dbReference type="ChEBI" id="CHEBI:78442"/>
        <dbReference type="ChEBI" id="CHEBI:78520"/>
        <dbReference type="ChEBI" id="CHEBI:456215"/>
        <dbReference type="EC" id="6.1.1.17"/>
    </reaction>
</comment>
<dbReference type="SUPFAM" id="SSF52374">
    <property type="entry name" value="Nucleotidylyl transferase"/>
    <property type="match status" value="1"/>
</dbReference>
<dbReference type="Proteomes" id="UP000004978">
    <property type="component" value="Unassembled WGS sequence"/>
</dbReference>
<feature type="short sequence motif" description="'KMSKS' region" evidence="11">
    <location>
        <begin position="252"/>
        <end position="256"/>
    </location>
</feature>
<comment type="subcellular location">
    <subcellularLocation>
        <location evidence="1 11">Cytoplasm</location>
    </subcellularLocation>
</comment>
<evidence type="ECO:0000256" key="2">
    <source>
        <dbReference type="ARBA" id="ARBA00007894"/>
    </source>
</evidence>
<comment type="caution">
    <text evidence="11">Lacks conserved residue(s) required for the propagation of feature annotation.</text>
</comment>
<comment type="caution">
    <text evidence="14">The sequence shown here is derived from an EMBL/GenBank/DDBJ whole genome shotgun (WGS) entry which is preliminary data.</text>
</comment>
<comment type="function">
    <text evidence="11">Catalyzes the attachment of glutamate to tRNA(Glu) in a two-step reaction: glutamate is first activated by ATP to form Glu-AMP and then transferred to the acceptor end of tRNA(Glu).</text>
</comment>
<evidence type="ECO:0000259" key="12">
    <source>
        <dbReference type="Pfam" id="PF00749"/>
    </source>
</evidence>
<dbReference type="GO" id="GO:0005829">
    <property type="term" value="C:cytosol"/>
    <property type="evidence" value="ECO:0007669"/>
    <property type="project" value="TreeGrafter"/>
</dbReference>
<evidence type="ECO:0000256" key="9">
    <source>
        <dbReference type="ARBA" id="ARBA00023146"/>
    </source>
</evidence>
<comment type="similarity">
    <text evidence="2 11">Belongs to the class-I aminoacyl-tRNA synthetase family. Glutamate--tRNA ligase type 1 subfamily.</text>
</comment>
<dbReference type="InterPro" id="IPR033910">
    <property type="entry name" value="GluRS_core"/>
</dbReference>
<evidence type="ECO:0000256" key="10">
    <source>
        <dbReference type="ARBA" id="ARBA00048351"/>
    </source>
</evidence>
<dbReference type="PANTHER" id="PTHR43311:SF2">
    <property type="entry name" value="GLUTAMATE--TRNA LIGASE, MITOCHONDRIAL-RELATED"/>
    <property type="match status" value="1"/>
</dbReference>
<dbReference type="GO" id="GO:0006424">
    <property type="term" value="P:glutamyl-tRNA aminoacylation"/>
    <property type="evidence" value="ECO:0007669"/>
    <property type="project" value="UniProtKB-UniRule"/>
</dbReference>
<sequence length="463" mass="53745">MKKIRTRYAPSPTGYLHIGGARTALFCYLFAKHFQGDFIFRLEDTDVKREVVGGEKSQLDNLAWLGIIPDESPLKPNEKYGKYRQSEKLKRYAAIAKDLVNKGFAYKAYDNAQELEAQKAESDAKGIPSFRYDRNWLKISQEEKQRRDLAGEYSIRFIMPKDVTYTWNDIVRGEISFKSDDIGDWVIQKSDGYPTYNFAVVVDDYDMQISHVLRGEEHITNTPKQLAIYNALGWEHPEYGHLTIITNMEGKKLSKRDTSLKQFIEDYRNEGYAPEGIFNFLTLLGWTDSQAREVLNHEELITAFDPQRFSKSPSKFDIQKMQWFSKQYLKAKSSDELIELLNLENSEWMHLFINTFKENVYTTSQLLANLNTYQNPLQTKPELNAEQLEVVKIFAQELENVEFKVENIQETINKTALLTGKKGKNLFMPIRLATTFVEHGPELAKAIYLFGADIVKERLNLWK</sequence>
<reference evidence="14 15" key="1">
    <citation type="journal article" date="2013" name="Genome Announc.">
        <title>Genome Sequence of Mycoplasma columbinum Strain SF7.</title>
        <authorList>
            <person name="Guo Z."/>
            <person name="Xu X."/>
            <person name="Zheng Q."/>
            <person name="Li T."/>
            <person name="Kuang S."/>
            <person name="Zhang Z."/>
            <person name="Chen Y."/>
            <person name="Lu X."/>
            <person name="Zhou R."/>
            <person name="Bi D."/>
            <person name="Jin H."/>
        </authorList>
    </citation>
    <scope>NUCLEOTIDE SEQUENCE [LARGE SCALE GENOMIC DNA]</scope>
    <source>
        <strain evidence="14 15">SF7</strain>
    </source>
</reference>
<keyword evidence="8 11" id="KW-0648">Protein biosynthesis</keyword>
<evidence type="ECO:0000256" key="3">
    <source>
        <dbReference type="ARBA" id="ARBA00011245"/>
    </source>
</evidence>
<evidence type="ECO:0000256" key="4">
    <source>
        <dbReference type="ARBA" id="ARBA00022490"/>
    </source>
</evidence>
<keyword evidence="7 11" id="KW-0067">ATP-binding</keyword>
<dbReference type="PRINTS" id="PR00987">
    <property type="entry name" value="TRNASYNTHGLU"/>
</dbReference>
<dbReference type="RefSeq" id="WP_006608617.1">
    <property type="nucleotide sequence ID" value="NZ_AFXA01000009.1"/>
</dbReference>
<dbReference type="Gene3D" id="3.40.50.620">
    <property type="entry name" value="HUPs"/>
    <property type="match status" value="1"/>
</dbReference>
<evidence type="ECO:0000256" key="5">
    <source>
        <dbReference type="ARBA" id="ARBA00022598"/>
    </source>
</evidence>
<proteinExistence type="inferred from homology"/>
<dbReference type="EMBL" id="AFXA01000009">
    <property type="protein sequence ID" value="EGV00346.1"/>
    <property type="molecule type" value="Genomic_DNA"/>
</dbReference>
<organism evidence="14 15">
    <name type="scientific">Mycoplasmopsis columbina SF7</name>
    <dbReference type="NCBI Taxonomy" id="1037410"/>
    <lineage>
        <taxon>Bacteria</taxon>
        <taxon>Bacillati</taxon>
        <taxon>Mycoplasmatota</taxon>
        <taxon>Mycoplasmoidales</taxon>
        <taxon>Metamycoplasmataceae</taxon>
        <taxon>Mycoplasmopsis</taxon>
    </lineage>
</organism>
<dbReference type="PROSITE" id="PS00178">
    <property type="entry name" value="AA_TRNA_LIGASE_I"/>
    <property type="match status" value="1"/>
</dbReference>
<dbReference type="FunFam" id="3.40.50.620:FF:000007">
    <property type="entry name" value="Glutamate--tRNA ligase"/>
    <property type="match status" value="1"/>
</dbReference>
<keyword evidence="9 11" id="KW-0030">Aminoacyl-tRNA synthetase</keyword>
<dbReference type="Pfam" id="PF19269">
    <property type="entry name" value="Anticodon_2"/>
    <property type="match status" value="1"/>
</dbReference>
<dbReference type="InterPro" id="IPR014729">
    <property type="entry name" value="Rossmann-like_a/b/a_fold"/>
</dbReference>
<dbReference type="GO" id="GO:0008270">
    <property type="term" value="F:zinc ion binding"/>
    <property type="evidence" value="ECO:0007669"/>
    <property type="project" value="InterPro"/>
</dbReference>
<name>F9UK00_9BACT</name>
<dbReference type="AlphaFoldDB" id="F9UK00"/>
<evidence type="ECO:0000256" key="6">
    <source>
        <dbReference type="ARBA" id="ARBA00022741"/>
    </source>
</evidence>
<dbReference type="HAMAP" id="MF_00022">
    <property type="entry name" value="Glu_tRNA_synth_type1"/>
    <property type="match status" value="1"/>
</dbReference>
<dbReference type="InterPro" id="IPR001412">
    <property type="entry name" value="aa-tRNA-synth_I_CS"/>
</dbReference>
<gene>
    <name evidence="11 14" type="primary">gltX</name>
    <name evidence="14" type="ORF">MCSF7_01034</name>
</gene>
<evidence type="ECO:0000259" key="13">
    <source>
        <dbReference type="Pfam" id="PF19269"/>
    </source>
</evidence>
<dbReference type="Pfam" id="PF00749">
    <property type="entry name" value="tRNA-synt_1c"/>
    <property type="match status" value="1"/>
</dbReference>
<dbReference type="InterPro" id="IPR020058">
    <property type="entry name" value="Glu/Gln-tRNA-synth_Ib_cat-dom"/>
</dbReference>
<keyword evidence="15" id="KW-1185">Reference proteome</keyword>
<dbReference type="NCBIfam" id="TIGR00464">
    <property type="entry name" value="gltX_bact"/>
    <property type="match status" value="1"/>
</dbReference>
<keyword evidence="5 11" id="KW-0436">Ligase</keyword>